<dbReference type="PANTHER" id="PTHR13696">
    <property type="entry name" value="P-LOOP CONTAINING NUCLEOSIDE TRIPHOSPHATE HYDROLASE"/>
    <property type="match status" value="1"/>
</dbReference>
<feature type="domain" description="AAA" evidence="1">
    <location>
        <begin position="3"/>
        <end position="178"/>
    </location>
</feature>
<dbReference type="EMBL" id="MHKQ01000013">
    <property type="protein sequence ID" value="OGY94071.1"/>
    <property type="molecule type" value="Genomic_DNA"/>
</dbReference>
<dbReference type="SUPFAM" id="SSF52540">
    <property type="entry name" value="P-loop containing nucleoside triphosphate hydrolases"/>
    <property type="match status" value="1"/>
</dbReference>
<dbReference type="AlphaFoldDB" id="A0A1G2BYV1"/>
<accession>A0A1G2BYV1</accession>
<dbReference type="PANTHER" id="PTHR13696:SF52">
    <property type="entry name" value="PARA FAMILY PROTEIN CT_582"/>
    <property type="match status" value="1"/>
</dbReference>
<dbReference type="PIRSF" id="PIRSF009320">
    <property type="entry name" value="Nuc_binding_HP_1000"/>
    <property type="match status" value="1"/>
</dbReference>
<evidence type="ECO:0000259" key="1">
    <source>
        <dbReference type="Pfam" id="PF13614"/>
    </source>
</evidence>
<organism evidence="2 3">
    <name type="scientific">Candidatus Komeilibacteria bacterium RIFOXYC1_FULL_37_11</name>
    <dbReference type="NCBI Taxonomy" id="1798555"/>
    <lineage>
        <taxon>Bacteria</taxon>
        <taxon>Candidatus Komeiliibacteriota</taxon>
    </lineage>
</organism>
<dbReference type="CDD" id="cd02042">
    <property type="entry name" value="ParAB_family"/>
    <property type="match status" value="1"/>
</dbReference>
<dbReference type="InterPro" id="IPR027417">
    <property type="entry name" value="P-loop_NTPase"/>
</dbReference>
<sequence>MARIISIVNQKGGVGKTTTSINLAAWLAAFGKRVLIIDIDPQGNASSGLGIDYKNLSKGMYEVLVDPNTRISEVIRSYQPNFHILPTTPDLAGAAIDLVETSDREFQLDKQIKEIADLYDFILIDNPPSLGLLTINGLVASREIIIPVQCEYYALEGLSQLLNTINLIKEHLQPDLNILGAVMTMYDSRNKLANDVFNELYRYFPAKIFRSVIPRNIKIAESPSHGLPLKDYAPNSVGSNAYKRLAQEVMLAKLIN</sequence>
<dbReference type="Pfam" id="PF13614">
    <property type="entry name" value="AAA_31"/>
    <property type="match status" value="1"/>
</dbReference>
<dbReference type="Gene3D" id="3.40.50.300">
    <property type="entry name" value="P-loop containing nucleotide triphosphate hydrolases"/>
    <property type="match status" value="1"/>
</dbReference>
<dbReference type="InterPro" id="IPR050678">
    <property type="entry name" value="DNA_Partitioning_ATPase"/>
</dbReference>
<protein>
    <submittedName>
        <fullName evidence="2">Chromosome partitioning protein ParA</fullName>
    </submittedName>
</protein>
<reference evidence="2 3" key="1">
    <citation type="journal article" date="2016" name="Nat. Commun.">
        <title>Thousands of microbial genomes shed light on interconnected biogeochemical processes in an aquifer system.</title>
        <authorList>
            <person name="Anantharaman K."/>
            <person name="Brown C.T."/>
            <person name="Hug L.A."/>
            <person name="Sharon I."/>
            <person name="Castelle C.J."/>
            <person name="Probst A.J."/>
            <person name="Thomas B.C."/>
            <person name="Singh A."/>
            <person name="Wilkins M.J."/>
            <person name="Karaoz U."/>
            <person name="Brodie E.L."/>
            <person name="Williams K.H."/>
            <person name="Hubbard S.S."/>
            <person name="Banfield J.F."/>
        </authorList>
    </citation>
    <scope>NUCLEOTIDE SEQUENCE [LARGE SCALE GENOMIC DNA]</scope>
</reference>
<name>A0A1G2BYV1_9BACT</name>
<comment type="caution">
    <text evidence="2">The sequence shown here is derived from an EMBL/GenBank/DDBJ whole genome shotgun (WGS) entry which is preliminary data.</text>
</comment>
<evidence type="ECO:0000313" key="3">
    <source>
        <dbReference type="Proteomes" id="UP000177626"/>
    </source>
</evidence>
<evidence type="ECO:0000313" key="2">
    <source>
        <dbReference type="EMBL" id="OGY94071.1"/>
    </source>
</evidence>
<gene>
    <name evidence="2" type="ORF">A2406_00390</name>
</gene>
<proteinExistence type="predicted"/>
<dbReference type="InterPro" id="IPR025669">
    <property type="entry name" value="AAA_dom"/>
</dbReference>
<dbReference type="Proteomes" id="UP000177626">
    <property type="component" value="Unassembled WGS sequence"/>
</dbReference>
<dbReference type="FunFam" id="3.40.50.300:FF:000285">
    <property type="entry name" value="Sporulation initiation inhibitor Soj"/>
    <property type="match status" value="1"/>
</dbReference>